<dbReference type="RefSeq" id="WP_012964592.1">
    <property type="nucleotide sequence ID" value="NC_013849.1"/>
</dbReference>
<reference evidence="8" key="1">
    <citation type="submission" date="2010-02" db="EMBL/GenBank/DDBJ databases">
        <title>Complete sequence of Ferroglobus placidus DSM 10642.</title>
        <authorList>
            <consortium name="US DOE Joint Genome Institute"/>
            <person name="Lucas S."/>
            <person name="Copeland A."/>
            <person name="Lapidus A."/>
            <person name="Cheng J.-F."/>
            <person name="Bruce D."/>
            <person name="Goodwin L."/>
            <person name="Pitluck S."/>
            <person name="Saunders E."/>
            <person name="Brettin T."/>
            <person name="Detter J.C."/>
            <person name="Han C."/>
            <person name="Tapia R."/>
            <person name="Larimer F."/>
            <person name="Land M."/>
            <person name="Hauser L."/>
            <person name="Kyrpides N."/>
            <person name="Ivanova N."/>
            <person name="Holmes D."/>
            <person name="Lovley D."/>
            <person name="Kyrpides N."/>
            <person name="Anderson I.J."/>
            <person name="Woyke T."/>
        </authorList>
    </citation>
    <scope>NUCLEOTIDE SEQUENCE [LARGE SCALE GENOMIC DNA]</scope>
    <source>
        <strain evidence="8">DSM 10642 / AEDII12DO</strain>
    </source>
</reference>
<feature type="transmembrane region" description="Helical" evidence="6">
    <location>
        <begin position="212"/>
        <end position="229"/>
    </location>
</feature>
<protein>
    <submittedName>
        <fullName evidence="7">Inner-membrane translocator</fullName>
    </submittedName>
</protein>
<keyword evidence="2" id="KW-1003">Cell membrane</keyword>
<keyword evidence="8" id="KW-1185">Reference proteome</keyword>
<accession>D3S107</accession>
<dbReference type="PaxDb" id="589924-Ferp_0051"/>
<evidence type="ECO:0000313" key="7">
    <source>
        <dbReference type="EMBL" id="ADC64243.1"/>
    </source>
</evidence>
<feature type="transmembrane region" description="Helical" evidence="6">
    <location>
        <begin position="187"/>
        <end position="206"/>
    </location>
</feature>
<evidence type="ECO:0000256" key="4">
    <source>
        <dbReference type="ARBA" id="ARBA00022989"/>
    </source>
</evidence>
<keyword evidence="3 6" id="KW-0812">Transmembrane</keyword>
<feature type="transmembrane region" description="Helical" evidence="6">
    <location>
        <begin position="117"/>
        <end position="135"/>
    </location>
</feature>
<dbReference type="STRING" id="589924.Ferp_0051"/>
<feature type="transmembrane region" description="Helical" evidence="6">
    <location>
        <begin position="6"/>
        <end position="23"/>
    </location>
</feature>
<evidence type="ECO:0000256" key="2">
    <source>
        <dbReference type="ARBA" id="ARBA00022475"/>
    </source>
</evidence>
<feature type="transmembrane region" description="Helical" evidence="6">
    <location>
        <begin position="155"/>
        <end position="175"/>
    </location>
</feature>
<dbReference type="AlphaFoldDB" id="D3S107"/>
<organism evidence="7 8">
    <name type="scientific">Ferroglobus placidus (strain DSM 10642 / AEDII12DO)</name>
    <dbReference type="NCBI Taxonomy" id="589924"/>
    <lineage>
        <taxon>Archaea</taxon>
        <taxon>Methanobacteriati</taxon>
        <taxon>Methanobacteriota</taxon>
        <taxon>Archaeoglobi</taxon>
        <taxon>Archaeoglobales</taxon>
        <taxon>Archaeoglobaceae</taxon>
        <taxon>Ferroglobus</taxon>
    </lineage>
</organism>
<evidence type="ECO:0000313" key="8">
    <source>
        <dbReference type="Proteomes" id="UP000002613"/>
    </source>
</evidence>
<comment type="subcellular location">
    <subcellularLocation>
        <location evidence="1">Cell membrane</location>
        <topology evidence="1">Multi-pass membrane protein</topology>
    </subcellularLocation>
</comment>
<dbReference type="GO" id="GO:0022857">
    <property type="term" value="F:transmembrane transporter activity"/>
    <property type="evidence" value="ECO:0007669"/>
    <property type="project" value="InterPro"/>
</dbReference>
<dbReference type="GeneID" id="8777543"/>
<evidence type="ECO:0000256" key="3">
    <source>
        <dbReference type="ARBA" id="ARBA00022692"/>
    </source>
</evidence>
<dbReference type="Pfam" id="PF02653">
    <property type="entry name" value="BPD_transp_2"/>
    <property type="match status" value="1"/>
</dbReference>
<dbReference type="eggNOG" id="arCOG01271">
    <property type="taxonomic scope" value="Archaea"/>
</dbReference>
<evidence type="ECO:0000256" key="5">
    <source>
        <dbReference type="ARBA" id="ARBA00023136"/>
    </source>
</evidence>
<dbReference type="HOGENOM" id="CLU_1202589_0_0_2"/>
<reference evidence="7 8" key="2">
    <citation type="journal article" date="2011" name="Stand. Genomic Sci.">
        <title>Complete genome sequence of Ferroglobus placidus AEDII12DO.</title>
        <authorList>
            <person name="Anderson I."/>
            <person name="Risso C."/>
            <person name="Holmes D."/>
            <person name="Lucas S."/>
            <person name="Copeland A."/>
            <person name="Lapidus A."/>
            <person name="Cheng J.F."/>
            <person name="Bruce D."/>
            <person name="Goodwin L."/>
            <person name="Pitluck S."/>
            <person name="Saunders E."/>
            <person name="Brettin T."/>
            <person name="Detter J.C."/>
            <person name="Han C."/>
            <person name="Tapia R."/>
            <person name="Larimer F."/>
            <person name="Land M."/>
            <person name="Hauser L."/>
            <person name="Woyke T."/>
            <person name="Lovley D."/>
            <person name="Kyrpides N."/>
            <person name="Ivanova N."/>
        </authorList>
    </citation>
    <scope>NUCLEOTIDE SEQUENCE [LARGE SCALE GENOMIC DNA]</scope>
    <source>
        <strain evidence="8">DSM 10642 / AEDII12DO</strain>
    </source>
</reference>
<evidence type="ECO:0000256" key="6">
    <source>
        <dbReference type="SAM" id="Phobius"/>
    </source>
</evidence>
<keyword evidence="4 6" id="KW-1133">Transmembrane helix</keyword>
<feature type="transmembrane region" description="Helical" evidence="6">
    <location>
        <begin position="28"/>
        <end position="46"/>
    </location>
</feature>
<gene>
    <name evidence="7" type="ordered locus">Ferp_0051</name>
</gene>
<evidence type="ECO:0000256" key="1">
    <source>
        <dbReference type="ARBA" id="ARBA00004651"/>
    </source>
</evidence>
<proteinExistence type="predicted"/>
<dbReference type="InterPro" id="IPR001851">
    <property type="entry name" value="ABC_transp_permease"/>
</dbReference>
<dbReference type="OrthoDB" id="51674at2157"/>
<feature type="transmembrane region" description="Helical" evidence="6">
    <location>
        <begin position="52"/>
        <end position="69"/>
    </location>
</feature>
<dbReference type="Proteomes" id="UP000002613">
    <property type="component" value="Chromosome"/>
</dbReference>
<dbReference type="KEGG" id="fpl:Ferp_0051"/>
<dbReference type="EMBL" id="CP001899">
    <property type="protein sequence ID" value="ADC64243.1"/>
    <property type="molecule type" value="Genomic_DNA"/>
</dbReference>
<dbReference type="GO" id="GO:0005886">
    <property type="term" value="C:plasma membrane"/>
    <property type="evidence" value="ECO:0007669"/>
    <property type="project" value="UniProtKB-SubCell"/>
</dbReference>
<sequence length="230" mass="25395">MALTFLENFFIFSVFASLISFNFRIGKFLNLSLYSAFSIGAYLVYFSRELSIPLAFLLSFLIAYPLFLLKERICRGIMDATIVSLGYGIAIEEILRITVQKGYYYVVSEGVKALPEVFIAFYSLLLAFYISPHGIRLKFIEEDEELARMCGVNSAAYSFASILIATFFAIILGIVSSEGSAIHPRIGLSYMLAGILIAAIAAIKRSVGERNLINIIAVSLAASLLLEVFA</sequence>
<keyword evidence="5 6" id="KW-0472">Membrane</keyword>
<name>D3S107_FERPA</name>